<evidence type="ECO:0000313" key="2">
    <source>
        <dbReference type="Proteomes" id="UP000789860"/>
    </source>
</evidence>
<proteinExistence type="predicted"/>
<feature type="non-terminal residue" evidence="1">
    <location>
        <position position="1"/>
    </location>
</feature>
<protein>
    <submittedName>
        <fullName evidence="1">2201_t:CDS:1</fullName>
    </submittedName>
</protein>
<keyword evidence="2" id="KW-1185">Reference proteome</keyword>
<organism evidence="1 2">
    <name type="scientific">Scutellospora calospora</name>
    <dbReference type="NCBI Taxonomy" id="85575"/>
    <lineage>
        <taxon>Eukaryota</taxon>
        <taxon>Fungi</taxon>
        <taxon>Fungi incertae sedis</taxon>
        <taxon>Mucoromycota</taxon>
        <taxon>Glomeromycotina</taxon>
        <taxon>Glomeromycetes</taxon>
        <taxon>Diversisporales</taxon>
        <taxon>Gigasporaceae</taxon>
        <taxon>Scutellospora</taxon>
    </lineage>
</organism>
<accession>A0ACA9LGR2</accession>
<sequence length="62" mass="6811">QTSKLVYMNTIAGLDILNTLIMILLTSILISSLLLAIILTSDETTSTFVKALDMLNRKNSII</sequence>
<evidence type="ECO:0000313" key="1">
    <source>
        <dbReference type="EMBL" id="CAG8527618.1"/>
    </source>
</evidence>
<comment type="caution">
    <text evidence="1">The sequence shown here is derived from an EMBL/GenBank/DDBJ whole genome shotgun (WGS) entry which is preliminary data.</text>
</comment>
<dbReference type="Proteomes" id="UP000789860">
    <property type="component" value="Unassembled WGS sequence"/>
</dbReference>
<dbReference type="EMBL" id="CAJVPM010005758">
    <property type="protein sequence ID" value="CAG8527618.1"/>
    <property type="molecule type" value="Genomic_DNA"/>
</dbReference>
<gene>
    <name evidence="1" type="ORF">SCALOS_LOCUS4322</name>
</gene>
<name>A0ACA9LGR2_9GLOM</name>
<reference evidence="1" key="1">
    <citation type="submission" date="2021-06" db="EMBL/GenBank/DDBJ databases">
        <authorList>
            <person name="Kallberg Y."/>
            <person name="Tangrot J."/>
            <person name="Rosling A."/>
        </authorList>
    </citation>
    <scope>NUCLEOTIDE SEQUENCE</scope>
    <source>
        <strain evidence="1">AU212A</strain>
    </source>
</reference>